<dbReference type="Gene3D" id="3.30.200.20">
    <property type="entry name" value="Phosphorylase Kinase, domain 1"/>
    <property type="match status" value="1"/>
</dbReference>
<accession>A0A7C9E904</accession>
<dbReference type="GO" id="GO:0005524">
    <property type="term" value="F:ATP binding"/>
    <property type="evidence" value="ECO:0007669"/>
    <property type="project" value="UniProtKB-UniRule"/>
</dbReference>
<name>A0A7C9E904_OPUST</name>
<feature type="binding site" evidence="5">
    <location>
        <position position="86"/>
    </location>
    <ligand>
        <name>ATP</name>
        <dbReference type="ChEBI" id="CHEBI:30616"/>
    </ligand>
</feature>
<keyword evidence="3 8" id="KW-0418">Kinase</keyword>
<evidence type="ECO:0000256" key="5">
    <source>
        <dbReference type="PROSITE-ProRule" id="PRU10141"/>
    </source>
</evidence>
<dbReference type="AlphaFoldDB" id="A0A7C9E904"/>
<dbReference type="PANTHER" id="PTHR27001:SF213">
    <property type="entry name" value="PROTEIN KINASE DOMAIN-CONTAINING PROTEIN"/>
    <property type="match status" value="1"/>
</dbReference>
<evidence type="ECO:0000256" key="2">
    <source>
        <dbReference type="ARBA" id="ARBA00022741"/>
    </source>
</evidence>
<organism evidence="8">
    <name type="scientific">Opuntia streptacantha</name>
    <name type="common">Prickly pear cactus</name>
    <name type="synonym">Opuntia cardona</name>
    <dbReference type="NCBI Taxonomy" id="393608"/>
    <lineage>
        <taxon>Eukaryota</taxon>
        <taxon>Viridiplantae</taxon>
        <taxon>Streptophyta</taxon>
        <taxon>Embryophyta</taxon>
        <taxon>Tracheophyta</taxon>
        <taxon>Spermatophyta</taxon>
        <taxon>Magnoliopsida</taxon>
        <taxon>eudicotyledons</taxon>
        <taxon>Gunneridae</taxon>
        <taxon>Pentapetalae</taxon>
        <taxon>Caryophyllales</taxon>
        <taxon>Cactineae</taxon>
        <taxon>Cactaceae</taxon>
        <taxon>Opuntioideae</taxon>
        <taxon>Opuntia</taxon>
    </lineage>
</organism>
<evidence type="ECO:0000256" key="1">
    <source>
        <dbReference type="ARBA" id="ARBA00022679"/>
    </source>
</evidence>
<keyword evidence="6" id="KW-0723">Serine/threonine-protein kinase</keyword>
<dbReference type="PANTHER" id="PTHR27001">
    <property type="entry name" value="OS01G0253100 PROTEIN"/>
    <property type="match status" value="1"/>
</dbReference>
<dbReference type="GO" id="GO:0005886">
    <property type="term" value="C:plasma membrane"/>
    <property type="evidence" value="ECO:0007669"/>
    <property type="project" value="TreeGrafter"/>
</dbReference>
<evidence type="ECO:0000256" key="3">
    <source>
        <dbReference type="ARBA" id="ARBA00022777"/>
    </source>
</evidence>
<evidence type="ECO:0000259" key="7">
    <source>
        <dbReference type="PROSITE" id="PS50011"/>
    </source>
</evidence>
<dbReference type="GO" id="GO:0004675">
    <property type="term" value="F:transmembrane receptor protein serine/threonine kinase activity"/>
    <property type="evidence" value="ECO:0007669"/>
    <property type="project" value="UniProtKB-EC"/>
</dbReference>
<evidence type="ECO:0000256" key="6">
    <source>
        <dbReference type="RuleBase" id="RU000304"/>
    </source>
</evidence>
<dbReference type="EMBL" id="GISG01203541">
    <property type="protein sequence ID" value="MBA4659323.1"/>
    <property type="molecule type" value="Transcribed_RNA"/>
</dbReference>
<dbReference type="Pfam" id="PF00069">
    <property type="entry name" value="Pkinase"/>
    <property type="match status" value="1"/>
</dbReference>
<dbReference type="PROSITE" id="PS00108">
    <property type="entry name" value="PROTEIN_KINASE_ST"/>
    <property type="match status" value="1"/>
</dbReference>
<dbReference type="SMART" id="SM00220">
    <property type="entry name" value="S_TKc"/>
    <property type="match status" value="1"/>
</dbReference>
<evidence type="ECO:0000256" key="4">
    <source>
        <dbReference type="ARBA" id="ARBA00022840"/>
    </source>
</evidence>
<comment type="similarity">
    <text evidence="6">Belongs to the protein kinase superfamily.</text>
</comment>
<keyword evidence="1 8" id="KW-0808">Transferase</keyword>
<dbReference type="InterPro" id="IPR011009">
    <property type="entry name" value="Kinase-like_dom_sf"/>
</dbReference>
<reference evidence="8" key="2">
    <citation type="submission" date="2020-07" db="EMBL/GenBank/DDBJ databases">
        <authorList>
            <person name="Vera ALvarez R."/>
            <person name="Arias-Moreno D.M."/>
            <person name="Jimenez-Jacinto V."/>
            <person name="Jimenez-Bremont J.F."/>
            <person name="Swaminathan K."/>
            <person name="Moose S.P."/>
            <person name="Guerrero-Gonzalez M.L."/>
            <person name="Marino-Ramirez L."/>
            <person name="Landsman D."/>
            <person name="Rodriguez-Kessler M."/>
            <person name="Delgado-Sanchez P."/>
        </authorList>
    </citation>
    <scope>NUCLEOTIDE SEQUENCE</scope>
    <source>
        <tissue evidence="8">Cladode</tissue>
    </source>
</reference>
<dbReference type="Gene3D" id="1.10.510.10">
    <property type="entry name" value="Transferase(Phosphotransferase) domain 1"/>
    <property type="match status" value="1"/>
</dbReference>
<dbReference type="InterPro" id="IPR000719">
    <property type="entry name" value="Prot_kinase_dom"/>
</dbReference>
<reference evidence="8" key="1">
    <citation type="journal article" date="2013" name="J. Plant Res.">
        <title>Effect of fungi and light on seed germination of three Opuntia species from semiarid lands of central Mexico.</title>
        <authorList>
            <person name="Delgado-Sanchez P."/>
            <person name="Jimenez-Bremont J.F."/>
            <person name="Guerrero-Gonzalez Mde L."/>
            <person name="Flores J."/>
        </authorList>
    </citation>
    <scope>NUCLEOTIDE SEQUENCE</scope>
    <source>
        <tissue evidence="8">Cladode</tissue>
    </source>
</reference>
<evidence type="ECO:0000313" key="8">
    <source>
        <dbReference type="EMBL" id="MBA4659323.1"/>
    </source>
</evidence>
<keyword evidence="4 5" id="KW-0067">ATP-binding</keyword>
<feature type="domain" description="Protein kinase" evidence="7">
    <location>
        <begin position="57"/>
        <end position="338"/>
    </location>
</feature>
<keyword evidence="8" id="KW-0675">Receptor</keyword>
<keyword evidence="2 5" id="KW-0547">Nucleotide-binding</keyword>
<proteinExistence type="inferred from homology"/>
<protein>
    <submittedName>
        <fullName evidence="8">Receptor protein serine/threonine kinase</fullName>
        <ecNumber evidence="8">2.7.11.30</ecNumber>
    </submittedName>
</protein>
<dbReference type="InterPro" id="IPR017441">
    <property type="entry name" value="Protein_kinase_ATP_BS"/>
</dbReference>
<dbReference type="SUPFAM" id="SSF56112">
    <property type="entry name" value="Protein kinase-like (PK-like)"/>
    <property type="match status" value="1"/>
</dbReference>
<dbReference type="PROSITE" id="PS00107">
    <property type="entry name" value="PROTEIN_KINASE_ATP"/>
    <property type="match status" value="1"/>
</dbReference>
<sequence length="366" mass="40479">MRYLCNVESAVATCDSYNFDRPNLRRKKKKTTTTTKHHPSKLRRFTFAELESATNGFSPRGFLGKGSHASVFRATLDGGALTAAVKRITVSVTATAENEIEVLSKIWSRRIVNLIGYAIDSVGGERKKLLLVVEYMPNGSLYDLIHKNPKPPGWSNRVRFALQIAKAVQALHGSNPPVIHRDIKSSNVLVDERGHARLSDFGLALRGHVEDVRVMSTPPAGTLGYLDPCYLSPGDVSAKSDVFSFGILLLEMVSGRRAIDVNYSPPSIVEWALPLIRSGNYQGICDRRIRGPADPTVSRELALLAVRCVRSRAERRPAMVEVLKAVMGKRRVSRHLGMGVGELCRGEVGRYLVFRVQTNACSRLRT</sequence>
<dbReference type="EC" id="2.7.11.30" evidence="8"/>
<dbReference type="PROSITE" id="PS50011">
    <property type="entry name" value="PROTEIN_KINASE_DOM"/>
    <property type="match status" value="1"/>
</dbReference>
<dbReference type="InterPro" id="IPR008271">
    <property type="entry name" value="Ser/Thr_kinase_AS"/>
</dbReference>